<dbReference type="GO" id="GO:0005737">
    <property type="term" value="C:cytoplasm"/>
    <property type="evidence" value="ECO:0007669"/>
    <property type="project" value="TreeGrafter"/>
</dbReference>
<proteinExistence type="inferred from homology"/>
<gene>
    <name evidence="6" type="primary">LOC115476822</name>
</gene>
<organism evidence="5 6">
    <name type="scientific">Microcaecilia unicolor</name>
    <dbReference type="NCBI Taxonomy" id="1415580"/>
    <lineage>
        <taxon>Eukaryota</taxon>
        <taxon>Metazoa</taxon>
        <taxon>Chordata</taxon>
        <taxon>Craniata</taxon>
        <taxon>Vertebrata</taxon>
        <taxon>Euteleostomi</taxon>
        <taxon>Amphibia</taxon>
        <taxon>Gymnophiona</taxon>
        <taxon>Siphonopidae</taxon>
        <taxon>Microcaecilia</taxon>
    </lineage>
</organism>
<dbReference type="GO" id="GO:0051082">
    <property type="term" value="F:unfolded protein binding"/>
    <property type="evidence" value="ECO:0007669"/>
    <property type="project" value="TreeGrafter"/>
</dbReference>
<dbReference type="InParanoid" id="A0A6P7YWB2"/>
<dbReference type="PROSITE" id="PS01031">
    <property type="entry name" value="SHSP"/>
    <property type="match status" value="1"/>
</dbReference>
<dbReference type="GO" id="GO:0005634">
    <property type="term" value="C:nucleus"/>
    <property type="evidence" value="ECO:0007669"/>
    <property type="project" value="TreeGrafter"/>
</dbReference>
<dbReference type="RefSeq" id="XP_030069258.1">
    <property type="nucleotide sequence ID" value="XM_030213398.1"/>
</dbReference>
<dbReference type="Proteomes" id="UP000515156">
    <property type="component" value="Chromosome 8"/>
</dbReference>
<dbReference type="GeneID" id="115476822"/>
<reference evidence="6" key="1">
    <citation type="submission" date="2025-08" db="UniProtKB">
        <authorList>
            <consortium name="RefSeq"/>
        </authorList>
    </citation>
    <scope>IDENTIFICATION</scope>
</reference>
<comment type="similarity">
    <text evidence="2 3">Belongs to the small heat shock protein (HSP20) family.</text>
</comment>
<dbReference type="InterPro" id="IPR008978">
    <property type="entry name" value="HSP20-like_chaperone"/>
</dbReference>
<accession>A0A6P7YWB2</accession>
<evidence type="ECO:0000256" key="2">
    <source>
        <dbReference type="PROSITE-ProRule" id="PRU00285"/>
    </source>
</evidence>
<dbReference type="GO" id="GO:0009408">
    <property type="term" value="P:response to heat"/>
    <property type="evidence" value="ECO:0007669"/>
    <property type="project" value="TreeGrafter"/>
</dbReference>
<evidence type="ECO:0000313" key="6">
    <source>
        <dbReference type="RefSeq" id="XP_030069258.1"/>
    </source>
</evidence>
<feature type="domain" description="SHSP" evidence="4">
    <location>
        <begin position="56"/>
        <end position="160"/>
    </location>
</feature>
<dbReference type="KEGG" id="muo:115476822"/>
<dbReference type="InterPro" id="IPR002068">
    <property type="entry name" value="A-crystallin/Hsp20_dom"/>
</dbReference>
<name>A0A6P7YWB2_9AMPH</name>
<dbReference type="AlphaFoldDB" id="A0A6P7YWB2"/>
<dbReference type="Gene3D" id="2.60.40.790">
    <property type="match status" value="1"/>
</dbReference>
<evidence type="ECO:0000313" key="5">
    <source>
        <dbReference type="Proteomes" id="UP000515156"/>
    </source>
</evidence>
<keyword evidence="1" id="KW-0346">Stress response</keyword>
<dbReference type="SUPFAM" id="SSF49764">
    <property type="entry name" value="HSP20-like chaperones"/>
    <property type="match status" value="1"/>
</dbReference>
<dbReference type="OrthoDB" id="8946669at2759"/>
<evidence type="ECO:0000256" key="1">
    <source>
        <dbReference type="ARBA" id="ARBA00023016"/>
    </source>
</evidence>
<dbReference type="GO" id="GO:0042026">
    <property type="term" value="P:protein refolding"/>
    <property type="evidence" value="ECO:0007669"/>
    <property type="project" value="TreeGrafter"/>
</dbReference>
<dbReference type="PANTHER" id="PTHR45640">
    <property type="entry name" value="HEAT SHOCK PROTEIN HSP-12.2-RELATED"/>
    <property type="match status" value="1"/>
</dbReference>
<dbReference type="Pfam" id="PF00011">
    <property type="entry name" value="HSP20"/>
    <property type="match status" value="1"/>
</dbReference>
<sequence length="160" mass="17999">MLCPHLQPAFSSLLPLLEQNQIMRLGDVQKTMRLLDEVHQLLLEETEFATRIQGRPSADTLPSSIQTGKTDKAFTVSMVIRDFSPEELSVKVVGSKLLVTGTKANRTKDEKGAFSYKYKIFTREWNVPKYLNPEELACSVYSDGQLHIGRVCLLLGTANR</sequence>
<protein>
    <submittedName>
        <fullName evidence="6">LOW QUALITY PROTEIN: heat shock protein 30-like</fullName>
    </submittedName>
</protein>
<evidence type="ECO:0000259" key="4">
    <source>
        <dbReference type="PROSITE" id="PS01031"/>
    </source>
</evidence>
<evidence type="ECO:0000256" key="3">
    <source>
        <dbReference type="RuleBase" id="RU003616"/>
    </source>
</evidence>
<keyword evidence="5" id="KW-1185">Reference proteome</keyword>
<dbReference type="InterPro" id="IPR001436">
    <property type="entry name" value="Alpha-crystallin/sHSP_animal"/>
</dbReference>
<dbReference type="PANTHER" id="PTHR45640:SF2">
    <property type="entry name" value="HEAT SHOCK PROTEIN BETA-11-RELATED"/>
    <property type="match status" value="1"/>
</dbReference>